<name>A0A8H3L1W5_9GLOM</name>
<proteinExistence type="predicted"/>
<accession>A0A8H3L1W5</accession>
<dbReference type="GO" id="GO:0016301">
    <property type="term" value="F:kinase activity"/>
    <property type="evidence" value="ECO:0007669"/>
    <property type="project" value="UniProtKB-KW"/>
</dbReference>
<reference evidence="1" key="1">
    <citation type="submission" date="2019-10" db="EMBL/GenBank/DDBJ databases">
        <title>Conservation and host-specific expression of non-tandemly repeated heterogenous ribosome RNA gene in arbuscular mycorrhizal fungi.</title>
        <authorList>
            <person name="Maeda T."/>
            <person name="Kobayashi Y."/>
            <person name="Nakagawa T."/>
            <person name="Ezawa T."/>
            <person name="Yamaguchi K."/>
            <person name="Bino T."/>
            <person name="Nishimoto Y."/>
            <person name="Shigenobu S."/>
            <person name="Kawaguchi M."/>
        </authorList>
    </citation>
    <scope>NUCLEOTIDE SEQUENCE</scope>
    <source>
        <strain evidence="1">HR1</strain>
    </source>
</reference>
<keyword evidence="1" id="KW-0808">Transferase</keyword>
<evidence type="ECO:0000313" key="1">
    <source>
        <dbReference type="EMBL" id="GES79962.1"/>
    </source>
</evidence>
<dbReference type="EMBL" id="BLAL01000047">
    <property type="protein sequence ID" value="GES79962.1"/>
    <property type="molecule type" value="Genomic_DNA"/>
</dbReference>
<keyword evidence="1" id="KW-0418">Kinase</keyword>
<evidence type="ECO:0000313" key="2">
    <source>
        <dbReference type="Proteomes" id="UP000615446"/>
    </source>
</evidence>
<dbReference type="AlphaFoldDB" id="A0A8H3L1W5"/>
<gene>
    <name evidence="1" type="ORF">RCL2_000726200</name>
</gene>
<protein>
    <submittedName>
        <fullName evidence="1">Kinase-like domain-containing protein</fullName>
    </submittedName>
</protein>
<comment type="caution">
    <text evidence="1">The sequence shown here is derived from an EMBL/GenBank/DDBJ whole genome shotgun (WGS) entry which is preliminary data.</text>
</comment>
<dbReference type="Proteomes" id="UP000615446">
    <property type="component" value="Unassembled WGS sequence"/>
</dbReference>
<sequence length="122" mass="14234">MFINFLIKLNSRIWKNGGVVEVALKCFNNFNEDNLNENLEEFLNEWDCHEKCLNSTRIINLYGFTKDLDTRNYMVVMGYANKENECSEYIVVDKLSEKLNETEESECLGCIVDNIKSSVFPK</sequence>
<organism evidence="1 2">
    <name type="scientific">Rhizophagus clarus</name>
    <dbReference type="NCBI Taxonomy" id="94130"/>
    <lineage>
        <taxon>Eukaryota</taxon>
        <taxon>Fungi</taxon>
        <taxon>Fungi incertae sedis</taxon>
        <taxon>Mucoromycota</taxon>
        <taxon>Glomeromycotina</taxon>
        <taxon>Glomeromycetes</taxon>
        <taxon>Glomerales</taxon>
        <taxon>Glomeraceae</taxon>
        <taxon>Rhizophagus</taxon>
    </lineage>
</organism>